<feature type="domain" description="EF-hand" evidence="6">
    <location>
        <begin position="288"/>
        <end position="323"/>
    </location>
</feature>
<dbReference type="InterPro" id="IPR011992">
    <property type="entry name" value="EF-hand-dom_pair"/>
</dbReference>
<dbReference type="PROSITE" id="PS00018">
    <property type="entry name" value="EF_HAND_1"/>
    <property type="match status" value="6"/>
</dbReference>
<dbReference type="EMBL" id="LGRX02012980">
    <property type="protein sequence ID" value="KAK3266553.1"/>
    <property type="molecule type" value="Genomic_DNA"/>
</dbReference>
<keyword evidence="8" id="KW-1185">Reference proteome</keyword>
<feature type="domain" description="EF-hand" evidence="6">
    <location>
        <begin position="103"/>
        <end position="138"/>
    </location>
</feature>
<evidence type="ECO:0000259" key="6">
    <source>
        <dbReference type="PROSITE" id="PS50222"/>
    </source>
</evidence>
<dbReference type="GO" id="GO:0005509">
    <property type="term" value="F:calcium ion binding"/>
    <property type="evidence" value="ECO:0007669"/>
    <property type="project" value="InterPro"/>
</dbReference>
<dbReference type="Proteomes" id="UP001190700">
    <property type="component" value="Unassembled WGS sequence"/>
</dbReference>
<feature type="region of interest" description="Disordered" evidence="4">
    <location>
        <begin position="28"/>
        <end position="54"/>
    </location>
</feature>
<feature type="signal peptide" evidence="5">
    <location>
        <begin position="1"/>
        <end position="27"/>
    </location>
</feature>
<dbReference type="Pfam" id="PF13499">
    <property type="entry name" value="EF-hand_7"/>
    <property type="match status" value="2"/>
</dbReference>
<evidence type="ECO:0000313" key="8">
    <source>
        <dbReference type="Proteomes" id="UP001190700"/>
    </source>
</evidence>
<dbReference type="GO" id="GO:0005783">
    <property type="term" value="C:endoplasmic reticulum"/>
    <property type="evidence" value="ECO:0007669"/>
    <property type="project" value="TreeGrafter"/>
</dbReference>
<keyword evidence="3" id="KW-0106">Calcium</keyword>
<dbReference type="PANTHER" id="PTHR10827:SF98">
    <property type="entry name" value="45 KDA CALCIUM-BINDING PROTEIN"/>
    <property type="match status" value="1"/>
</dbReference>
<sequence length="377" mass="43045">MVPKPALFGLVATAIIVAVIFVSMSSSEPQGGHRSLNRKHLVGSGPKLTHKDTEGHHNSEFDHIAFDPKGAQASGELEADPYYDADWMDDSIGLDDYGGYGFNISERLHELFPLIDGNSDGKVTKVEMEVWHFQVGKNSSIMRAHNEFNASDVDEDGFVTLKEYLADDFELLEKLDSGKELNEDEPDFYNMDWARSSRAGFKIADVNGDGKLDHAEFYNFLHPEESGNEKMYQHLIFEVVRDRDDDKDGKLNFNEFKENLWFELKPDHDVIDDYRHDGYEHNPEHEEEDITAAKGKFTELDTDKDGHITTGELRPSLRDFHPGEEDFAKRQAVHMIEQADEDSDGHLTLAEMLQNPYVFYSAVGDEDHDGYYHDEFR</sequence>
<keyword evidence="2" id="KW-0677">Repeat</keyword>
<feature type="chain" id="PRO_5041929989" description="EF-hand domain-containing protein" evidence="5">
    <location>
        <begin position="28"/>
        <end position="377"/>
    </location>
</feature>
<comment type="caution">
    <text evidence="7">The sequence shown here is derived from an EMBL/GenBank/DDBJ whole genome shotgun (WGS) entry which is preliminary data.</text>
</comment>
<dbReference type="InterPro" id="IPR002048">
    <property type="entry name" value="EF_hand_dom"/>
</dbReference>
<evidence type="ECO:0000256" key="5">
    <source>
        <dbReference type="SAM" id="SignalP"/>
    </source>
</evidence>
<dbReference type="SUPFAM" id="SSF47473">
    <property type="entry name" value="EF-hand"/>
    <property type="match status" value="2"/>
</dbReference>
<keyword evidence="5" id="KW-0732">Signal</keyword>
<dbReference type="Gene3D" id="1.10.238.10">
    <property type="entry name" value="EF-hand"/>
    <property type="match status" value="3"/>
</dbReference>
<feature type="region of interest" description="Disordered" evidence="4">
    <location>
        <begin position="302"/>
        <end position="321"/>
    </location>
</feature>
<dbReference type="PROSITE" id="PS50222">
    <property type="entry name" value="EF_HAND_2"/>
    <property type="match status" value="3"/>
</dbReference>
<accession>A0AAE0KZI4</accession>
<evidence type="ECO:0000313" key="7">
    <source>
        <dbReference type="EMBL" id="KAK3266553.1"/>
    </source>
</evidence>
<protein>
    <recommendedName>
        <fullName evidence="6">EF-hand domain-containing protein</fullName>
    </recommendedName>
</protein>
<evidence type="ECO:0000256" key="1">
    <source>
        <dbReference type="ARBA" id="ARBA00022723"/>
    </source>
</evidence>
<proteinExistence type="predicted"/>
<evidence type="ECO:0000256" key="4">
    <source>
        <dbReference type="SAM" id="MobiDB-lite"/>
    </source>
</evidence>
<evidence type="ECO:0000256" key="2">
    <source>
        <dbReference type="ARBA" id="ARBA00022737"/>
    </source>
</evidence>
<reference evidence="7 8" key="1">
    <citation type="journal article" date="2015" name="Genome Biol. Evol.">
        <title>Comparative Genomics of a Bacterivorous Green Alga Reveals Evolutionary Causalities and Consequences of Phago-Mixotrophic Mode of Nutrition.</title>
        <authorList>
            <person name="Burns J.A."/>
            <person name="Paasch A."/>
            <person name="Narechania A."/>
            <person name="Kim E."/>
        </authorList>
    </citation>
    <scope>NUCLEOTIDE SEQUENCE [LARGE SCALE GENOMIC DNA]</scope>
    <source>
        <strain evidence="7 8">PLY_AMNH</strain>
    </source>
</reference>
<name>A0AAE0KZI4_9CHLO</name>
<organism evidence="7 8">
    <name type="scientific">Cymbomonas tetramitiformis</name>
    <dbReference type="NCBI Taxonomy" id="36881"/>
    <lineage>
        <taxon>Eukaryota</taxon>
        <taxon>Viridiplantae</taxon>
        <taxon>Chlorophyta</taxon>
        <taxon>Pyramimonadophyceae</taxon>
        <taxon>Pyramimonadales</taxon>
        <taxon>Pyramimonadaceae</taxon>
        <taxon>Cymbomonas</taxon>
    </lineage>
</organism>
<dbReference type="InterPro" id="IPR018247">
    <property type="entry name" value="EF_Hand_1_Ca_BS"/>
</dbReference>
<gene>
    <name evidence="7" type="ORF">CYMTET_24833</name>
</gene>
<dbReference type="PANTHER" id="PTHR10827">
    <property type="entry name" value="RETICULOCALBIN"/>
    <property type="match status" value="1"/>
</dbReference>
<feature type="domain" description="EF-hand" evidence="6">
    <location>
        <begin position="201"/>
        <end position="227"/>
    </location>
</feature>
<dbReference type="AlphaFoldDB" id="A0AAE0KZI4"/>
<evidence type="ECO:0000256" key="3">
    <source>
        <dbReference type="ARBA" id="ARBA00022837"/>
    </source>
</evidence>
<keyword evidence="1" id="KW-0479">Metal-binding</keyword>